<dbReference type="GO" id="GO:0008551">
    <property type="term" value="F:P-type cadmium transporter activity"/>
    <property type="evidence" value="ECO:0007669"/>
    <property type="project" value="UniProtKB-EC"/>
</dbReference>
<gene>
    <name evidence="10" type="ORF">FC701_24830</name>
</gene>
<dbReference type="GO" id="GO:0016020">
    <property type="term" value="C:membrane"/>
    <property type="evidence" value="ECO:0007669"/>
    <property type="project" value="UniProtKB-SubCell"/>
</dbReference>
<evidence type="ECO:0000256" key="5">
    <source>
        <dbReference type="ARBA" id="ARBA00022989"/>
    </source>
</evidence>
<dbReference type="NCBIfam" id="TIGR01494">
    <property type="entry name" value="ATPase_P-type"/>
    <property type="match status" value="1"/>
</dbReference>
<dbReference type="PRINTS" id="PR00119">
    <property type="entry name" value="CATATPASE"/>
</dbReference>
<evidence type="ECO:0000256" key="4">
    <source>
        <dbReference type="ARBA" id="ARBA00022692"/>
    </source>
</evidence>
<dbReference type="InterPro" id="IPR023214">
    <property type="entry name" value="HAD_sf"/>
</dbReference>
<comment type="catalytic activity">
    <reaction evidence="8">
        <text>Cd(2+)(in) + ATP + H2O = Cd(2+)(out) + ADP + phosphate + H(+)</text>
        <dbReference type="Rhea" id="RHEA:12132"/>
        <dbReference type="ChEBI" id="CHEBI:15377"/>
        <dbReference type="ChEBI" id="CHEBI:15378"/>
        <dbReference type="ChEBI" id="CHEBI:30616"/>
        <dbReference type="ChEBI" id="CHEBI:43474"/>
        <dbReference type="ChEBI" id="CHEBI:48775"/>
        <dbReference type="ChEBI" id="CHEBI:456216"/>
        <dbReference type="EC" id="7.2.2.21"/>
    </reaction>
</comment>
<dbReference type="Gene3D" id="3.40.1110.10">
    <property type="entry name" value="Calcium-transporting ATPase, cytoplasmic domain N"/>
    <property type="match status" value="1"/>
</dbReference>
<dbReference type="InterPro" id="IPR051014">
    <property type="entry name" value="Cation_Transport_ATPase_IB"/>
</dbReference>
<name>A0A4U3A296_BACMY</name>
<dbReference type="RefSeq" id="WP_137058820.1">
    <property type="nucleotide sequence ID" value="NZ_SZOD01000709.1"/>
</dbReference>
<keyword evidence="4 9" id="KW-0812">Transmembrane</keyword>
<dbReference type="AlphaFoldDB" id="A0A4U3A296"/>
<evidence type="ECO:0000256" key="7">
    <source>
        <dbReference type="ARBA" id="ARBA00039103"/>
    </source>
</evidence>
<dbReference type="SUPFAM" id="SSF56784">
    <property type="entry name" value="HAD-like"/>
    <property type="match status" value="1"/>
</dbReference>
<evidence type="ECO:0000256" key="3">
    <source>
        <dbReference type="ARBA" id="ARBA00022539"/>
    </source>
</evidence>
<evidence type="ECO:0000256" key="1">
    <source>
        <dbReference type="ARBA" id="ARBA00004370"/>
    </source>
</evidence>
<dbReference type="PRINTS" id="PR00120">
    <property type="entry name" value="HATPASE"/>
</dbReference>
<dbReference type="PROSITE" id="PS01229">
    <property type="entry name" value="COF_2"/>
    <property type="match status" value="1"/>
</dbReference>
<protein>
    <recommendedName>
        <fullName evidence="7">Cd(2+)-exporting ATPase</fullName>
        <ecNumber evidence="7">7.2.2.21</ecNumber>
    </recommendedName>
</protein>
<reference evidence="10 11" key="1">
    <citation type="journal article" date="2019" name="Environ. Microbiol.">
        <title>An active ?-lactamase is a part of an orchestrated cell wall stress resistance network of Bacillus subtilis and related rhizosphere species.</title>
        <authorList>
            <person name="Bucher T."/>
            <person name="Keren-Paz A."/>
            <person name="Hausser J."/>
            <person name="Olender T."/>
            <person name="Cytryn E."/>
            <person name="Kolodkin-Gal I."/>
        </authorList>
    </citation>
    <scope>NUCLEOTIDE SEQUENCE [LARGE SCALE GENOMIC DNA]</scope>
    <source>
        <strain evidence="10 11">I186</strain>
    </source>
</reference>
<dbReference type="GO" id="GO:0005524">
    <property type="term" value="F:ATP binding"/>
    <property type="evidence" value="ECO:0007669"/>
    <property type="project" value="InterPro"/>
</dbReference>
<comment type="caution">
    <text evidence="10">The sequence shown here is derived from an EMBL/GenBank/DDBJ whole genome shotgun (WGS) entry which is preliminary data.</text>
</comment>
<accession>A0A4U3A296</accession>
<proteinExistence type="inferred from homology"/>
<sequence length="259" mass="28451">AYAKEHQTSLQSGTDFRAIVGKGAQVMINSETYYAGNKALYEDFGVSLQMWNEPIQEMQRIGQTVILVGTNKVILGMISVADSIRSITYETIQELKRASIQETVMLTGDNEGTAEHIAQKAKVDRYFANLLPEDKVHAVKQLQSEGKTVAMIGDGINDAPALATANLGIAMGGAGTDTAMETADIVLMADNLERLPYTMKLSRKALHIIKQNIWFSLLIKFIALAFIFPGWLTLWMAVLSDTGAALIVILNSMRLLRNK</sequence>
<dbReference type="EC" id="7.2.2.21" evidence="7"/>
<dbReference type="Proteomes" id="UP000305524">
    <property type="component" value="Unassembled WGS sequence"/>
</dbReference>
<keyword evidence="5 9" id="KW-1133">Transmembrane helix</keyword>
<feature type="transmembrane region" description="Helical" evidence="9">
    <location>
        <begin position="213"/>
        <end position="232"/>
    </location>
</feature>
<dbReference type="GO" id="GO:0016887">
    <property type="term" value="F:ATP hydrolysis activity"/>
    <property type="evidence" value="ECO:0007669"/>
    <property type="project" value="InterPro"/>
</dbReference>
<dbReference type="Pfam" id="PF00702">
    <property type="entry name" value="Hydrolase"/>
    <property type="match status" value="1"/>
</dbReference>
<dbReference type="Gene3D" id="3.40.50.1000">
    <property type="entry name" value="HAD superfamily/HAD-like"/>
    <property type="match status" value="1"/>
</dbReference>
<keyword evidence="6 9" id="KW-0472">Membrane</keyword>
<evidence type="ECO:0000256" key="9">
    <source>
        <dbReference type="SAM" id="Phobius"/>
    </source>
</evidence>
<evidence type="ECO:0000256" key="8">
    <source>
        <dbReference type="ARBA" id="ARBA00049338"/>
    </source>
</evidence>
<dbReference type="PANTHER" id="PTHR48085:SF5">
    <property type="entry name" value="CADMIUM_ZINC-TRANSPORTING ATPASE HMA4-RELATED"/>
    <property type="match status" value="1"/>
</dbReference>
<evidence type="ECO:0000256" key="6">
    <source>
        <dbReference type="ARBA" id="ARBA00023136"/>
    </source>
</evidence>
<dbReference type="PANTHER" id="PTHR48085">
    <property type="entry name" value="CADMIUM/ZINC-TRANSPORTING ATPASE HMA2-RELATED"/>
    <property type="match status" value="1"/>
</dbReference>
<dbReference type="EMBL" id="SZOD01000709">
    <property type="protein sequence ID" value="TKI81478.1"/>
    <property type="molecule type" value="Genomic_DNA"/>
</dbReference>
<dbReference type="InterPro" id="IPR036412">
    <property type="entry name" value="HAD-like_sf"/>
</dbReference>
<dbReference type="InterPro" id="IPR001757">
    <property type="entry name" value="P_typ_ATPase"/>
</dbReference>
<keyword evidence="10" id="KW-0378">Hydrolase</keyword>
<keyword evidence="3" id="KW-0104">Cadmium</keyword>
<comment type="subcellular location">
    <subcellularLocation>
        <location evidence="1">Membrane</location>
    </subcellularLocation>
</comment>
<dbReference type="InterPro" id="IPR023299">
    <property type="entry name" value="ATPase_P-typ_cyto_dom_N"/>
</dbReference>
<comment type="similarity">
    <text evidence="2">Belongs to the cation transport ATPase (P-type) (TC 3.A.3) family. Type IB subfamily.</text>
</comment>
<feature type="non-terminal residue" evidence="10">
    <location>
        <position position="1"/>
    </location>
</feature>
<evidence type="ECO:0000313" key="11">
    <source>
        <dbReference type="Proteomes" id="UP000305524"/>
    </source>
</evidence>
<evidence type="ECO:0000256" key="2">
    <source>
        <dbReference type="ARBA" id="ARBA00006024"/>
    </source>
</evidence>
<organism evidence="10 11">
    <name type="scientific">Bacillus mycoides</name>
    <dbReference type="NCBI Taxonomy" id="1405"/>
    <lineage>
        <taxon>Bacteria</taxon>
        <taxon>Bacillati</taxon>
        <taxon>Bacillota</taxon>
        <taxon>Bacilli</taxon>
        <taxon>Bacillales</taxon>
        <taxon>Bacillaceae</taxon>
        <taxon>Bacillus</taxon>
        <taxon>Bacillus cereus group</taxon>
    </lineage>
</organism>
<evidence type="ECO:0000313" key="10">
    <source>
        <dbReference type="EMBL" id="TKI81478.1"/>
    </source>
</evidence>